<sequence length="107" mass="12053">MRKFTLGTSKEQIIYMINERSIKRVLVGDKKIALVRIEDEFFAFQSFCPHRGASLLEGSINSINEIICPLHQYRFELKSGRVSAGSCADLETYPTSLTENGLVITLP</sequence>
<protein>
    <submittedName>
        <fullName evidence="8">Nitrite reductase/ring-hydroxylating ferredoxin subunit</fullName>
    </submittedName>
</protein>
<organism evidence="8 9">
    <name type="scientific">Algoriphagus iocasae</name>
    <dbReference type="NCBI Taxonomy" id="1836499"/>
    <lineage>
        <taxon>Bacteria</taxon>
        <taxon>Pseudomonadati</taxon>
        <taxon>Bacteroidota</taxon>
        <taxon>Cytophagia</taxon>
        <taxon>Cytophagales</taxon>
        <taxon>Cyclobacteriaceae</taxon>
        <taxon>Algoriphagus</taxon>
    </lineage>
</organism>
<dbReference type="RefSeq" id="WP_184495351.1">
    <property type="nucleotide sequence ID" value="NZ_JACIJO010000002.1"/>
</dbReference>
<evidence type="ECO:0000256" key="1">
    <source>
        <dbReference type="ARBA" id="ARBA00022714"/>
    </source>
</evidence>
<evidence type="ECO:0000313" key="8">
    <source>
        <dbReference type="EMBL" id="MBB6326772.1"/>
    </source>
</evidence>
<reference evidence="8 9" key="1">
    <citation type="submission" date="2020-08" db="EMBL/GenBank/DDBJ databases">
        <title>Genomic Encyclopedia of Type Strains, Phase IV (KMG-IV): sequencing the most valuable type-strain genomes for metagenomic binning, comparative biology and taxonomic classification.</title>
        <authorList>
            <person name="Goeker M."/>
        </authorList>
    </citation>
    <scope>NUCLEOTIDE SEQUENCE [LARGE SCALE GENOMIC DNA]</scope>
    <source>
        <strain evidence="8 9">DSM 102044</strain>
    </source>
</reference>
<dbReference type="GO" id="GO:0051537">
    <property type="term" value="F:2 iron, 2 sulfur cluster binding"/>
    <property type="evidence" value="ECO:0007669"/>
    <property type="project" value="UniProtKB-KW"/>
</dbReference>
<gene>
    <name evidence="8" type="ORF">FHS59_002400</name>
</gene>
<evidence type="ECO:0000256" key="5">
    <source>
        <dbReference type="ARBA" id="ARBA00034078"/>
    </source>
</evidence>
<keyword evidence="4" id="KW-0411">Iron-sulfur</keyword>
<comment type="similarity">
    <text evidence="6">Belongs to the bacterial ring-hydroxylating dioxygenase ferredoxin component family.</text>
</comment>
<dbReference type="AlphaFoldDB" id="A0A841MF61"/>
<dbReference type="InterPro" id="IPR036922">
    <property type="entry name" value="Rieske_2Fe-2S_sf"/>
</dbReference>
<feature type="domain" description="Rieske" evidence="7">
    <location>
        <begin position="14"/>
        <end position="104"/>
    </location>
</feature>
<dbReference type="Pfam" id="PF00355">
    <property type="entry name" value="Rieske"/>
    <property type="match status" value="1"/>
</dbReference>
<evidence type="ECO:0000256" key="4">
    <source>
        <dbReference type="ARBA" id="ARBA00023014"/>
    </source>
</evidence>
<comment type="cofactor">
    <cofactor evidence="5">
        <name>[2Fe-2S] cluster</name>
        <dbReference type="ChEBI" id="CHEBI:190135"/>
    </cofactor>
</comment>
<keyword evidence="2" id="KW-0479">Metal-binding</keyword>
<proteinExistence type="inferred from homology"/>
<accession>A0A841MF61</accession>
<evidence type="ECO:0000259" key="7">
    <source>
        <dbReference type="PROSITE" id="PS51296"/>
    </source>
</evidence>
<dbReference type="CDD" id="cd03467">
    <property type="entry name" value="Rieske"/>
    <property type="match status" value="1"/>
</dbReference>
<evidence type="ECO:0000256" key="6">
    <source>
        <dbReference type="ARBA" id="ARBA00038001"/>
    </source>
</evidence>
<keyword evidence="3" id="KW-0408">Iron</keyword>
<evidence type="ECO:0000256" key="2">
    <source>
        <dbReference type="ARBA" id="ARBA00022723"/>
    </source>
</evidence>
<dbReference type="GO" id="GO:0046872">
    <property type="term" value="F:metal ion binding"/>
    <property type="evidence" value="ECO:0007669"/>
    <property type="project" value="UniProtKB-KW"/>
</dbReference>
<keyword evidence="9" id="KW-1185">Reference proteome</keyword>
<evidence type="ECO:0000313" key="9">
    <source>
        <dbReference type="Proteomes" id="UP000588604"/>
    </source>
</evidence>
<evidence type="ECO:0000256" key="3">
    <source>
        <dbReference type="ARBA" id="ARBA00023004"/>
    </source>
</evidence>
<dbReference type="PANTHER" id="PTHR21496:SF0">
    <property type="entry name" value="RIESKE DOMAIN-CONTAINING PROTEIN"/>
    <property type="match status" value="1"/>
</dbReference>
<comment type="caution">
    <text evidence="8">The sequence shown here is derived from an EMBL/GenBank/DDBJ whole genome shotgun (WGS) entry which is preliminary data.</text>
</comment>
<dbReference type="EMBL" id="JACIJO010000002">
    <property type="protein sequence ID" value="MBB6326772.1"/>
    <property type="molecule type" value="Genomic_DNA"/>
</dbReference>
<dbReference type="PROSITE" id="PS51296">
    <property type="entry name" value="RIESKE"/>
    <property type="match status" value="1"/>
</dbReference>
<name>A0A841MF61_9BACT</name>
<dbReference type="PANTHER" id="PTHR21496">
    <property type="entry name" value="FERREDOXIN-RELATED"/>
    <property type="match status" value="1"/>
</dbReference>
<dbReference type="SUPFAM" id="SSF50022">
    <property type="entry name" value="ISP domain"/>
    <property type="match status" value="1"/>
</dbReference>
<dbReference type="Gene3D" id="2.102.10.10">
    <property type="entry name" value="Rieske [2Fe-2S] iron-sulphur domain"/>
    <property type="match status" value="1"/>
</dbReference>
<keyword evidence="1" id="KW-0001">2Fe-2S</keyword>
<dbReference type="Proteomes" id="UP000588604">
    <property type="component" value="Unassembled WGS sequence"/>
</dbReference>
<dbReference type="InterPro" id="IPR017941">
    <property type="entry name" value="Rieske_2Fe-2S"/>
</dbReference>